<dbReference type="GO" id="GO:0006631">
    <property type="term" value="P:fatty acid metabolic process"/>
    <property type="evidence" value="ECO:0007669"/>
    <property type="project" value="TreeGrafter"/>
</dbReference>
<evidence type="ECO:0008006" key="4">
    <source>
        <dbReference type="Google" id="ProtNLM"/>
    </source>
</evidence>
<keyword evidence="3" id="KW-1185">Reference proteome</keyword>
<evidence type="ECO:0000256" key="1">
    <source>
        <dbReference type="ARBA" id="ARBA00001954"/>
    </source>
</evidence>
<dbReference type="GO" id="GO:0005759">
    <property type="term" value="C:mitochondrial matrix"/>
    <property type="evidence" value="ECO:0007669"/>
    <property type="project" value="TreeGrafter"/>
</dbReference>
<dbReference type="InterPro" id="IPR032870">
    <property type="entry name" value="ALKBH7-like"/>
</dbReference>
<accession>A0AAE1FV70</accession>
<dbReference type="Gene3D" id="2.60.120.590">
    <property type="entry name" value="Alpha-ketoglutarate-dependent dioxygenase AlkB-like"/>
    <property type="match status" value="1"/>
</dbReference>
<evidence type="ECO:0000313" key="3">
    <source>
        <dbReference type="Proteomes" id="UP001286313"/>
    </source>
</evidence>
<comment type="caution">
    <text evidence="2">The sequence shown here is derived from an EMBL/GenBank/DDBJ whole genome shotgun (WGS) entry which is preliminary data.</text>
</comment>
<evidence type="ECO:0000313" key="2">
    <source>
        <dbReference type="EMBL" id="KAK3881278.1"/>
    </source>
</evidence>
<organism evidence="2 3">
    <name type="scientific">Petrolisthes cinctipes</name>
    <name type="common">Flat porcelain crab</name>
    <dbReference type="NCBI Taxonomy" id="88211"/>
    <lineage>
        <taxon>Eukaryota</taxon>
        <taxon>Metazoa</taxon>
        <taxon>Ecdysozoa</taxon>
        <taxon>Arthropoda</taxon>
        <taxon>Crustacea</taxon>
        <taxon>Multicrustacea</taxon>
        <taxon>Malacostraca</taxon>
        <taxon>Eumalacostraca</taxon>
        <taxon>Eucarida</taxon>
        <taxon>Decapoda</taxon>
        <taxon>Pleocyemata</taxon>
        <taxon>Anomura</taxon>
        <taxon>Galatheoidea</taxon>
        <taxon>Porcellanidae</taxon>
        <taxon>Petrolisthes</taxon>
    </lineage>
</organism>
<gene>
    <name evidence="2" type="ORF">Pcinc_014264</name>
</gene>
<reference evidence="2" key="1">
    <citation type="submission" date="2023-10" db="EMBL/GenBank/DDBJ databases">
        <title>Genome assemblies of two species of porcelain crab, Petrolisthes cinctipes and Petrolisthes manimaculis (Anomura: Porcellanidae).</title>
        <authorList>
            <person name="Angst P."/>
        </authorList>
    </citation>
    <scope>NUCLEOTIDE SEQUENCE</scope>
    <source>
        <strain evidence="2">PB745_01</strain>
        <tissue evidence="2">Gill</tissue>
    </source>
</reference>
<dbReference type="InterPro" id="IPR037151">
    <property type="entry name" value="AlkB-like_sf"/>
</dbReference>
<dbReference type="Proteomes" id="UP001286313">
    <property type="component" value="Unassembled WGS sequence"/>
</dbReference>
<comment type="cofactor">
    <cofactor evidence="1">
        <name>Fe(2+)</name>
        <dbReference type="ChEBI" id="CHEBI:29033"/>
    </cofactor>
</comment>
<dbReference type="PANTHER" id="PTHR21052">
    <property type="entry name" value="SPERMATOGENESIS ASSOCIATED 11-RELATED"/>
    <property type="match status" value="1"/>
</dbReference>
<dbReference type="EMBL" id="JAWQEG010001235">
    <property type="protein sequence ID" value="KAK3881278.1"/>
    <property type="molecule type" value="Genomic_DNA"/>
</dbReference>
<protein>
    <recommendedName>
        <fullName evidence="4">Alpha-ketoglutarate-dependent dioxygenase AlkB-like domain-containing protein</fullName>
    </recommendedName>
</protein>
<dbReference type="PANTHER" id="PTHR21052:SF0">
    <property type="entry name" value="ALPHA-KETOGLUTARATE-DEPENDENT DIOXYGENASE ALKB HOMOLOG 7, MITOCHONDRIAL"/>
    <property type="match status" value="1"/>
</dbReference>
<name>A0AAE1FV70_PETCI</name>
<dbReference type="AlphaFoldDB" id="A0AAE1FV70"/>
<dbReference type="GO" id="GO:0006974">
    <property type="term" value="P:DNA damage response"/>
    <property type="evidence" value="ECO:0007669"/>
    <property type="project" value="InterPro"/>
</dbReference>
<dbReference type="SUPFAM" id="SSF51197">
    <property type="entry name" value="Clavaminate synthase-like"/>
    <property type="match status" value="1"/>
</dbReference>
<proteinExistence type="predicted"/>
<sequence length="163" mass="18986">MKELHPHLDRLKYEYNHWDDAIHGFREIERSRWSKSSSNILARIRHLAFPGPEKQQLPQTHILDLAQSGVIKPHVDSVRFCGNIICGVCLLSDAVMRLVNVEHKDQIVDILLQRCSLYIMKDQSRFNYTHEVLGDKESFFGNEAVERGRRVSIICRNHPSEKI</sequence>